<keyword evidence="2" id="KW-0479">Metal-binding</keyword>
<dbReference type="InterPro" id="IPR011650">
    <property type="entry name" value="Peptidase_M20_dimer"/>
</dbReference>
<organism evidence="5 6">
    <name type="scientific">Acidisphaera rubrifaciens HS-AP3</name>
    <dbReference type="NCBI Taxonomy" id="1231350"/>
    <lineage>
        <taxon>Bacteria</taxon>
        <taxon>Pseudomonadati</taxon>
        <taxon>Pseudomonadota</taxon>
        <taxon>Alphaproteobacteria</taxon>
        <taxon>Acetobacterales</taxon>
        <taxon>Acetobacteraceae</taxon>
        <taxon>Acidisphaera</taxon>
    </lineage>
</organism>
<sequence>MTHPALPRALDRLDADRDGALDRLFDFLRIPSISAQPDHAGDCAAAAGWARDALAGMGFTATVRPTAGHPIVLGHHPGPAGGKAGPHLLYYGHYDVQPPDPLDLWHSPPFEPVLADGPHGKRIVARGAVDDKGQVAMILEALRAWHATGGIPLPVTVLLEGEEEVGSVNLAPFLESARAELEADFVVVSDTNMWDRDTPAVTTGLRGLLYTEIEVQGPSRDLHSGLYGGLALNPINALTAVLGGLHDAAGRVTLPGFYDAVRDIPAAQAAEWAALGFDAAAFLGEIGLAVPAGERDRTPLERLWARPTADINGIWGGYAGPGAKTVIAARAGAKVSFRLVPDQDPQAVLDAFRRSVANRLPPGAHATVTCDSAGPGIRVAADTPMVEAARAALADEYGRPAVLIGGGGSIPVVESFRRILGLDTLLMGFGLDDDAIHSPNEKFDLRCFQKGARAHARLLGRLAAAG</sequence>
<dbReference type="RefSeq" id="WP_048862468.1">
    <property type="nucleotide sequence ID" value="NZ_BANB01000606.1"/>
</dbReference>
<dbReference type="OrthoDB" id="9761532at2"/>
<protein>
    <recommendedName>
        <fullName evidence="4">Peptidase M20 dimerisation domain-containing protein</fullName>
    </recommendedName>
</protein>
<keyword evidence="1" id="KW-0645">Protease</keyword>
<evidence type="ECO:0000259" key="4">
    <source>
        <dbReference type="Pfam" id="PF07687"/>
    </source>
</evidence>
<evidence type="ECO:0000256" key="2">
    <source>
        <dbReference type="ARBA" id="ARBA00022723"/>
    </source>
</evidence>
<comment type="caution">
    <text evidence="5">The sequence shown here is derived from an EMBL/GenBank/DDBJ whole genome shotgun (WGS) entry which is preliminary data.</text>
</comment>
<dbReference type="SUPFAM" id="SSF53187">
    <property type="entry name" value="Zn-dependent exopeptidases"/>
    <property type="match status" value="1"/>
</dbReference>
<dbReference type="Gene3D" id="3.40.630.10">
    <property type="entry name" value="Zn peptidases"/>
    <property type="match status" value="1"/>
</dbReference>
<keyword evidence="6" id="KW-1185">Reference proteome</keyword>
<dbReference type="NCBIfam" id="NF006053">
    <property type="entry name" value="PRK08201.1"/>
    <property type="match status" value="1"/>
</dbReference>
<dbReference type="PANTHER" id="PTHR43270">
    <property type="entry name" value="BETA-ALA-HIS DIPEPTIDASE"/>
    <property type="match status" value="1"/>
</dbReference>
<dbReference type="InterPro" id="IPR051458">
    <property type="entry name" value="Cyt/Met_Dipeptidase"/>
</dbReference>
<dbReference type="Proteomes" id="UP000032680">
    <property type="component" value="Unassembled WGS sequence"/>
</dbReference>
<reference evidence="5 6" key="1">
    <citation type="submission" date="2012-11" db="EMBL/GenBank/DDBJ databases">
        <title>Whole genome sequence of Acidisphaera rubrifaciens HS-AP3.</title>
        <authorList>
            <person name="Azuma Y."/>
            <person name="Higashiura N."/>
            <person name="Hirakawa H."/>
            <person name="Matsushita K."/>
        </authorList>
    </citation>
    <scope>NUCLEOTIDE SEQUENCE [LARGE SCALE GENOMIC DNA]</scope>
    <source>
        <strain evidence="5 6">HS-AP3</strain>
    </source>
</reference>
<evidence type="ECO:0000313" key="5">
    <source>
        <dbReference type="EMBL" id="GAN78073.1"/>
    </source>
</evidence>
<name>A0A0D6PA37_9PROT</name>
<evidence type="ECO:0000313" key="6">
    <source>
        <dbReference type="Proteomes" id="UP000032680"/>
    </source>
</evidence>
<keyword evidence="3" id="KW-0378">Hydrolase</keyword>
<evidence type="ECO:0000256" key="3">
    <source>
        <dbReference type="ARBA" id="ARBA00022801"/>
    </source>
</evidence>
<dbReference type="GO" id="GO:0046872">
    <property type="term" value="F:metal ion binding"/>
    <property type="evidence" value="ECO:0007669"/>
    <property type="project" value="UniProtKB-KW"/>
</dbReference>
<dbReference type="Pfam" id="PF07687">
    <property type="entry name" value="M20_dimer"/>
    <property type="match status" value="1"/>
</dbReference>
<dbReference type="AlphaFoldDB" id="A0A0D6PA37"/>
<dbReference type="Gene3D" id="3.30.70.360">
    <property type="match status" value="1"/>
</dbReference>
<evidence type="ECO:0000256" key="1">
    <source>
        <dbReference type="ARBA" id="ARBA00022670"/>
    </source>
</evidence>
<dbReference type="NCBIfam" id="NF006579">
    <property type="entry name" value="PRK09104.1"/>
    <property type="match status" value="1"/>
</dbReference>
<dbReference type="Pfam" id="PF01546">
    <property type="entry name" value="Peptidase_M20"/>
    <property type="match status" value="1"/>
</dbReference>
<dbReference type="PANTHER" id="PTHR43270:SF12">
    <property type="entry name" value="SUCCINYL-DIAMINOPIMELATE DESUCCINYLASE"/>
    <property type="match status" value="1"/>
</dbReference>
<gene>
    <name evidence="5" type="ORF">Asru_0606_02</name>
</gene>
<feature type="domain" description="Peptidase M20 dimerisation" evidence="4">
    <location>
        <begin position="203"/>
        <end position="362"/>
    </location>
</feature>
<dbReference type="EMBL" id="BANB01000606">
    <property type="protein sequence ID" value="GAN78073.1"/>
    <property type="molecule type" value="Genomic_DNA"/>
</dbReference>
<dbReference type="InterPro" id="IPR002933">
    <property type="entry name" value="Peptidase_M20"/>
</dbReference>
<proteinExistence type="predicted"/>
<dbReference type="GO" id="GO:0006508">
    <property type="term" value="P:proteolysis"/>
    <property type="evidence" value="ECO:0007669"/>
    <property type="project" value="UniProtKB-KW"/>
</dbReference>
<accession>A0A0D6PA37</accession>
<dbReference type="GO" id="GO:0008233">
    <property type="term" value="F:peptidase activity"/>
    <property type="evidence" value="ECO:0007669"/>
    <property type="project" value="UniProtKB-KW"/>
</dbReference>
<dbReference type="NCBIfam" id="NF005914">
    <property type="entry name" value="PRK07907.1"/>
    <property type="match status" value="1"/>
</dbReference>